<accession>A0A1M6CY93</accession>
<organism evidence="2 3">
    <name type="scientific">Clostridium cavendishii DSM 21758</name>
    <dbReference type="NCBI Taxonomy" id="1121302"/>
    <lineage>
        <taxon>Bacteria</taxon>
        <taxon>Bacillati</taxon>
        <taxon>Bacillota</taxon>
        <taxon>Clostridia</taxon>
        <taxon>Eubacteriales</taxon>
        <taxon>Clostridiaceae</taxon>
        <taxon>Clostridium</taxon>
    </lineage>
</organism>
<keyword evidence="1" id="KW-0812">Transmembrane</keyword>
<dbReference type="STRING" id="1121302.SAMN02745163_00587"/>
<dbReference type="EMBL" id="FQZB01000004">
    <property type="protein sequence ID" value="SHI65949.1"/>
    <property type="molecule type" value="Genomic_DNA"/>
</dbReference>
<evidence type="ECO:0000313" key="2">
    <source>
        <dbReference type="EMBL" id="SHI65949.1"/>
    </source>
</evidence>
<evidence type="ECO:0000256" key="1">
    <source>
        <dbReference type="SAM" id="Phobius"/>
    </source>
</evidence>
<reference evidence="2 3" key="1">
    <citation type="submission" date="2016-11" db="EMBL/GenBank/DDBJ databases">
        <authorList>
            <person name="Jaros S."/>
            <person name="Januszkiewicz K."/>
            <person name="Wedrychowicz H."/>
        </authorList>
    </citation>
    <scope>NUCLEOTIDE SEQUENCE [LARGE SCALE GENOMIC DNA]</scope>
    <source>
        <strain evidence="2 3">DSM 21758</strain>
    </source>
</reference>
<keyword evidence="1" id="KW-1133">Transmembrane helix</keyword>
<name>A0A1M6CY93_9CLOT</name>
<evidence type="ECO:0000313" key="3">
    <source>
        <dbReference type="Proteomes" id="UP000184310"/>
    </source>
</evidence>
<keyword evidence="3" id="KW-1185">Reference proteome</keyword>
<feature type="transmembrane region" description="Helical" evidence="1">
    <location>
        <begin position="47"/>
        <end position="71"/>
    </location>
</feature>
<sequence length="166" mass="18890">MLFFLIIITAMYTLAIAIGFINNSLFLEKIIGNASGYKIDENSLKILFVWILIGDLIFFIFTMLFFLKLNLENRKAFNGIGEVIIAMVMYIVMKFMSACLDFLFSPIAITICKLKDVDYNLCSLNPFFIISSDGVKLSYVSIFIMIFLTLRLLKNTRKIATGLDVS</sequence>
<feature type="transmembrane region" description="Helical" evidence="1">
    <location>
        <begin position="127"/>
        <end position="150"/>
    </location>
</feature>
<proteinExistence type="predicted"/>
<dbReference type="Proteomes" id="UP000184310">
    <property type="component" value="Unassembled WGS sequence"/>
</dbReference>
<gene>
    <name evidence="2" type="ORF">SAMN02745163_00587</name>
</gene>
<dbReference type="AlphaFoldDB" id="A0A1M6CY93"/>
<feature type="transmembrane region" description="Helical" evidence="1">
    <location>
        <begin position="83"/>
        <end position="107"/>
    </location>
</feature>
<keyword evidence="1" id="KW-0472">Membrane</keyword>
<protein>
    <submittedName>
        <fullName evidence="2">Uncharacterized protein</fullName>
    </submittedName>
</protein>